<dbReference type="CDD" id="cd00112">
    <property type="entry name" value="LDLa"/>
    <property type="match status" value="2"/>
</dbReference>
<keyword evidence="8 13" id="KW-0472">Membrane</keyword>
<evidence type="ECO:0000256" key="8">
    <source>
        <dbReference type="ARBA" id="ARBA00023136"/>
    </source>
</evidence>
<dbReference type="InterPro" id="IPR036364">
    <property type="entry name" value="SEA_dom_sf"/>
</dbReference>
<dbReference type="SUPFAM" id="SSF82671">
    <property type="entry name" value="SEA domain"/>
    <property type="match status" value="1"/>
</dbReference>
<feature type="domain" description="CUB" evidence="14">
    <location>
        <begin position="259"/>
        <end position="371"/>
    </location>
</feature>
<feature type="domain" description="SEA" evidence="15">
    <location>
        <begin position="118"/>
        <end position="246"/>
    </location>
</feature>
<dbReference type="CDD" id="cd00041">
    <property type="entry name" value="CUB"/>
    <property type="match status" value="1"/>
</dbReference>
<evidence type="ECO:0000256" key="9">
    <source>
        <dbReference type="ARBA" id="ARBA00023157"/>
    </source>
</evidence>
<feature type="transmembrane region" description="Helical" evidence="13">
    <location>
        <begin position="12"/>
        <end position="36"/>
    </location>
</feature>
<evidence type="ECO:0000256" key="7">
    <source>
        <dbReference type="ARBA" id="ARBA00022989"/>
    </source>
</evidence>
<dbReference type="PROSITE" id="PS50024">
    <property type="entry name" value="SEA"/>
    <property type="match status" value="1"/>
</dbReference>
<evidence type="ECO:0000256" key="12">
    <source>
        <dbReference type="RuleBase" id="RU363034"/>
    </source>
</evidence>
<dbReference type="Gene3D" id="4.10.1220.10">
    <property type="entry name" value="EGF-type module"/>
    <property type="match status" value="1"/>
</dbReference>
<dbReference type="PRINTS" id="PR00722">
    <property type="entry name" value="CHYMOTRYPSIN"/>
</dbReference>
<dbReference type="FunFam" id="4.10.400.10:FF:000065">
    <property type="entry name" value="Transmembrane protease serine 7"/>
    <property type="match status" value="1"/>
</dbReference>
<dbReference type="Ensembl" id="ENSECRT00000011458.1">
    <property type="protein sequence ID" value="ENSECRP00000011272.1"/>
    <property type="gene ID" value="ENSECRG00000007492.1"/>
</dbReference>
<evidence type="ECO:0000259" key="16">
    <source>
        <dbReference type="PROSITE" id="PS50240"/>
    </source>
</evidence>
<dbReference type="PROSITE" id="PS00134">
    <property type="entry name" value="TRYPSIN_HIS"/>
    <property type="match status" value="1"/>
</dbReference>
<evidence type="ECO:0000259" key="15">
    <source>
        <dbReference type="PROSITE" id="PS50024"/>
    </source>
</evidence>
<dbReference type="InterPro" id="IPR023415">
    <property type="entry name" value="LDLR_class-A_CS"/>
</dbReference>
<dbReference type="InterPro" id="IPR018114">
    <property type="entry name" value="TRYPSIN_HIS"/>
</dbReference>
<keyword evidence="3 13" id="KW-0812">Transmembrane</keyword>
<dbReference type="PROSITE" id="PS50240">
    <property type="entry name" value="TRYPSIN_DOM"/>
    <property type="match status" value="1"/>
</dbReference>
<dbReference type="InterPro" id="IPR001254">
    <property type="entry name" value="Trypsin_dom"/>
</dbReference>
<dbReference type="GO" id="GO:0006508">
    <property type="term" value="P:proteolysis"/>
    <property type="evidence" value="ECO:0007669"/>
    <property type="project" value="UniProtKB-KW"/>
</dbReference>
<dbReference type="Gene3D" id="4.10.400.10">
    <property type="entry name" value="Low-density Lipoprotein Receptor"/>
    <property type="match status" value="2"/>
</dbReference>
<keyword evidence="7 13" id="KW-1133">Transmembrane helix</keyword>
<dbReference type="InterPro" id="IPR033116">
    <property type="entry name" value="TRYPSIN_SER"/>
</dbReference>
<dbReference type="Gene3D" id="2.60.120.290">
    <property type="entry name" value="Spermadhesin, CUB domain"/>
    <property type="match status" value="2"/>
</dbReference>
<feature type="domain" description="CUB" evidence="14">
    <location>
        <begin position="375"/>
        <end position="488"/>
    </location>
</feature>
<keyword evidence="4 12" id="KW-0378">Hydrolase</keyword>
<feature type="disulfide bond" evidence="11">
    <location>
        <begin position="494"/>
        <end position="506"/>
    </location>
</feature>
<protein>
    <submittedName>
        <fullName evidence="17">Transmembrane serine protease 7</fullName>
    </submittedName>
</protein>
<feature type="disulfide bond" evidence="11">
    <location>
        <begin position="568"/>
        <end position="580"/>
    </location>
</feature>
<evidence type="ECO:0000256" key="2">
    <source>
        <dbReference type="ARBA" id="ARBA00022670"/>
    </source>
</evidence>
<gene>
    <name evidence="17" type="primary">TMPRSS7</name>
</gene>
<dbReference type="InterPro" id="IPR035914">
    <property type="entry name" value="Sperma_CUB_dom_sf"/>
</dbReference>
<evidence type="ECO:0000313" key="18">
    <source>
        <dbReference type="Proteomes" id="UP000694620"/>
    </source>
</evidence>
<feature type="disulfide bond" evidence="11">
    <location>
        <begin position="588"/>
        <end position="603"/>
    </location>
</feature>
<accession>A0A8C4S2H5</accession>
<dbReference type="GO" id="GO:0004252">
    <property type="term" value="F:serine-type endopeptidase activity"/>
    <property type="evidence" value="ECO:0007669"/>
    <property type="project" value="InterPro"/>
</dbReference>
<dbReference type="InterPro" id="IPR036055">
    <property type="entry name" value="LDL_receptor-like_sf"/>
</dbReference>
<evidence type="ECO:0000256" key="10">
    <source>
        <dbReference type="ARBA" id="ARBA00023180"/>
    </source>
</evidence>
<dbReference type="Pfam" id="PF00089">
    <property type="entry name" value="Trypsin"/>
    <property type="match status" value="1"/>
</dbReference>
<evidence type="ECO:0000259" key="14">
    <source>
        <dbReference type="PROSITE" id="PS01180"/>
    </source>
</evidence>
<evidence type="ECO:0000256" key="11">
    <source>
        <dbReference type="PROSITE-ProRule" id="PRU00124"/>
    </source>
</evidence>
<dbReference type="SMART" id="SM00020">
    <property type="entry name" value="Tryp_SPc"/>
    <property type="match status" value="1"/>
</dbReference>
<reference evidence="17" key="2">
    <citation type="submission" date="2025-08" db="UniProtKB">
        <authorList>
            <consortium name="Ensembl"/>
        </authorList>
    </citation>
    <scope>IDENTIFICATION</scope>
</reference>
<dbReference type="PROSITE" id="PS00135">
    <property type="entry name" value="TRYPSIN_SER"/>
    <property type="match status" value="1"/>
</dbReference>
<dbReference type="Pfam" id="PF00057">
    <property type="entry name" value="Ldl_recept_a"/>
    <property type="match status" value="2"/>
</dbReference>
<dbReference type="PANTHER" id="PTHR24252">
    <property type="entry name" value="ACROSIN-RELATED"/>
    <property type="match status" value="1"/>
</dbReference>
<dbReference type="SUPFAM" id="SSF50494">
    <property type="entry name" value="Trypsin-like serine proteases"/>
    <property type="match status" value="1"/>
</dbReference>
<dbReference type="PANTHER" id="PTHR24252:SF12">
    <property type="entry name" value="TRANSMEMBRANE SERINE PROTEASE 7"/>
    <property type="match status" value="1"/>
</dbReference>
<dbReference type="InterPro" id="IPR000859">
    <property type="entry name" value="CUB_dom"/>
</dbReference>
<keyword evidence="10" id="KW-0325">Glycoprotein</keyword>
<comment type="subcellular location">
    <subcellularLocation>
        <location evidence="1">Membrane</location>
        <topology evidence="1">Single-pass type II membrane protein</topology>
    </subcellularLocation>
</comment>
<organism evidence="17 18">
    <name type="scientific">Erpetoichthys calabaricus</name>
    <name type="common">Rope fish</name>
    <name type="synonym">Calamoichthys calabaricus</name>
    <dbReference type="NCBI Taxonomy" id="27687"/>
    <lineage>
        <taxon>Eukaryota</taxon>
        <taxon>Metazoa</taxon>
        <taxon>Chordata</taxon>
        <taxon>Craniata</taxon>
        <taxon>Vertebrata</taxon>
        <taxon>Euteleostomi</taxon>
        <taxon>Actinopterygii</taxon>
        <taxon>Polypteriformes</taxon>
        <taxon>Polypteridae</taxon>
        <taxon>Erpetoichthys</taxon>
    </lineage>
</organism>
<sequence>MQNFKVCGYGFFSVLLVFDLRSLLLLFVIIFAYFLCCCKSHIYLSMAKVIYFEVATVDSKLAKPLNHRRPKRKTKLRKKYRKKFNPWNFQNVAALSIVLVVFFVISMWTLLWYFVCNSVVFFAALFRIANVEFIPEYRQKESREFASMAQNIEVVVNNVYRKSAVSKMYKHSVLSDLSSNNDGGILVYIWMIFVVPKAKKQYACEDCVGVILKDSIQTSLVNRTSVGYLYDLPVDFDSIVVNGNFILRKDYFMVIGFKCSNDLYAEQQGVNIYLSATASSGKTNCHIKLFALPGFLIHLSIESIDIEANDCVEDALIVYDSLMPIRSKVLYKICEPFNSSTMSFVSTGNVMYLSFKASLGKKGFTGNFAAIPQERNNILATQNALDYEGYIKSPYFPSFYPPKCNCTWGFRTPRTNLGIALKFYNYELKEKGLKGCDHGWWKINEKMYCGSYVDYQTIFYIASSKSEIEFQCSSKLSDPAFKAQYASYNINKPCPGDHFLCSTGLCIEISQRCNGVDDCNDESDEVFCSTPLKVCDSSNYQHPYFACNGIRDCEDGADEMNCTMVVPCTNITYKCKNNMCIRKRNAKCDGVSDCLDNSDESNCGCGSKSQGKSRIVGGANADDAEWPWQVSLHFSGTLYCGASVISKEWLLSAAHCFGTEKLSDPRPWLAYLGMRVQGNPKFFSEIRRIVVHEYYNSRSFDYDIALLQLKNTWPKSLSSVIQPICIPSIIQSVQSGDKCWVTGWGKKSEGDSESPSILQEAEVEIVSQTVCRMRYGPLSSRMICAGVASGKKDACRGDSGGPLSCPEKSGGKWFLIGIVSWGVGCGRPNLPGVYTRVSKFASWIQNYVV</sequence>
<dbReference type="SMART" id="SM00192">
    <property type="entry name" value="LDLa"/>
    <property type="match status" value="3"/>
</dbReference>
<dbReference type="PROSITE" id="PS01180">
    <property type="entry name" value="CUB"/>
    <property type="match status" value="2"/>
</dbReference>
<dbReference type="Proteomes" id="UP000694620">
    <property type="component" value="Chromosome 4"/>
</dbReference>
<dbReference type="Gene3D" id="3.30.70.960">
    <property type="entry name" value="SEA domain"/>
    <property type="match status" value="1"/>
</dbReference>
<evidence type="ECO:0000256" key="6">
    <source>
        <dbReference type="ARBA" id="ARBA00022968"/>
    </source>
</evidence>
<dbReference type="InterPro" id="IPR001314">
    <property type="entry name" value="Peptidase_S1A"/>
</dbReference>
<keyword evidence="18" id="KW-1185">Reference proteome</keyword>
<evidence type="ECO:0000256" key="1">
    <source>
        <dbReference type="ARBA" id="ARBA00004606"/>
    </source>
</evidence>
<keyword evidence="5 12" id="KW-0720">Serine protease</keyword>
<feature type="transmembrane region" description="Helical" evidence="13">
    <location>
        <begin position="87"/>
        <end position="105"/>
    </location>
</feature>
<dbReference type="SUPFAM" id="SSF57424">
    <property type="entry name" value="LDL receptor-like module"/>
    <property type="match status" value="3"/>
</dbReference>
<keyword evidence="9 11" id="KW-1015">Disulfide bond</keyword>
<dbReference type="InterPro" id="IPR002172">
    <property type="entry name" value="LDrepeatLR_classA_rpt"/>
</dbReference>
<dbReference type="GeneTree" id="ENSGT00940000160085"/>
<reference evidence="17" key="3">
    <citation type="submission" date="2025-09" db="UniProtKB">
        <authorList>
            <consortium name="Ensembl"/>
        </authorList>
    </citation>
    <scope>IDENTIFICATION</scope>
</reference>
<feature type="disulfide bond" evidence="11">
    <location>
        <begin position="513"/>
        <end position="528"/>
    </location>
</feature>
<keyword evidence="6" id="KW-0735">Signal-anchor</keyword>
<evidence type="ECO:0000256" key="4">
    <source>
        <dbReference type="ARBA" id="ARBA00022801"/>
    </source>
</evidence>
<keyword evidence="2 12" id="KW-0645">Protease</keyword>
<dbReference type="InterPro" id="IPR043504">
    <property type="entry name" value="Peptidase_S1_PA_chymotrypsin"/>
</dbReference>
<dbReference type="PROSITE" id="PS01209">
    <property type="entry name" value="LDLRA_1"/>
    <property type="match status" value="1"/>
</dbReference>
<comment type="caution">
    <text evidence="11">Lacks conserved residue(s) required for the propagation of feature annotation.</text>
</comment>
<dbReference type="Pfam" id="PF00431">
    <property type="entry name" value="CUB"/>
    <property type="match status" value="2"/>
</dbReference>
<dbReference type="PROSITE" id="PS50068">
    <property type="entry name" value="LDLRA_2"/>
    <property type="match status" value="2"/>
</dbReference>
<evidence type="ECO:0000256" key="5">
    <source>
        <dbReference type="ARBA" id="ARBA00022825"/>
    </source>
</evidence>
<evidence type="ECO:0000256" key="3">
    <source>
        <dbReference type="ARBA" id="ARBA00022692"/>
    </source>
</evidence>
<dbReference type="SUPFAM" id="SSF49854">
    <property type="entry name" value="Spermadhesin, CUB domain"/>
    <property type="match status" value="2"/>
</dbReference>
<dbReference type="InterPro" id="IPR009003">
    <property type="entry name" value="Peptidase_S1_PA"/>
</dbReference>
<dbReference type="Pfam" id="PF01390">
    <property type="entry name" value="SEA"/>
    <property type="match status" value="1"/>
</dbReference>
<dbReference type="Gene3D" id="2.40.10.10">
    <property type="entry name" value="Trypsin-like serine proteases"/>
    <property type="match status" value="2"/>
</dbReference>
<dbReference type="FunFam" id="2.40.10.10:FF:000003">
    <property type="entry name" value="Transmembrane serine protease 3"/>
    <property type="match status" value="1"/>
</dbReference>
<reference evidence="17" key="1">
    <citation type="submission" date="2021-06" db="EMBL/GenBank/DDBJ databases">
        <authorList>
            <consortium name="Wellcome Sanger Institute Data Sharing"/>
        </authorList>
    </citation>
    <scope>NUCLEOTIDE SEQUENCE [LARGE SCALE GENOMIC DNA]</scope>
</reference>
<evidence type="ECO:0000256" key="13">
    <source>
        <dbReference type="SAM" id="Phobius"/>
    </source>
</evidence>
<name>A0A8C4S2H5_ERPCA</name>
<dbReference type="CDD" id="cd00190">
    <property type="entry name" value="Tryp_SPc"/>
    <property type="match status" value="1"/>
</dbReference>
<dbReference type="GO" id="GO:0016020">
    <property type="term" value="C:membrane"/>
    <property type="evidence" value="ECO:0007669"/>
    <property type="project" value="UniProtKB-SubCell"/>
</dbReference>
<proteinExistence type="predicted"/>
<dbReference type="AlphaFoldDB" id="A0A8C4S2H5"/>
<feature type="disulfide bond" evidence="11">
    <location>
        <begin position="501"/>
        <end position="519"/>
    </location>
</feature>
<dbReference type="SMART" id="SM00042">
    <property type="entry name" value="CUB"/>
    <property type="match status" value="1"/>
</dbReference>
<feature type="domain" description="Peptidase S1" evidence="16">
    <location>
        <begin position="615"/>
        <end position="849"/>
    </location>
</feature>
<dbReference type="InterPro" id="IPR000082">
    <property type="entry name" value="SEA_dom"/>
</dbReference>
<evidence type="ECO:0000313" key="17">
    <source>
        <dbReference type="Ensembl" id="ENSECRP00000011272.1"/>
    </source>
</evidence>